<evidence type="ECO:0008006" key="4">
    <source>
        <dbReference type="Google" id="ProtNLM"/>
    </source>
</evidence>
<dbReference type="STRING" id="1231657.A0A1Y1Z204"/>
<name>A0A1Y1Z204_9PLEO</name>
<gene>
    <name evidence="2" type="ORF">BCR34DRAFT_627208</name>
</gene>
<dbReference type="EMBL" id="MCFA01000141">
    <property type="protein sequence ID" value="ORY03957.1"/>
    <property type="molecule type" value="Genomic_DNA"/>
</dbReference>
<organism evidence="2 3">
    <name type="scientific">Clohesyomyces aquaticus</name>
    <dbReference type="NCBI Taxonomy" id="1231657"/>
    <lineage>
        <taxon>Eukaryota</taxon>
        <taxon>Fungi</taxon>
        <taxon>Dikarya</taxon>
        <taxon>Ascomycota</taxon>
        <taxon>Pezizomycotina</taxon>
        <taxon>Dothideomycetes</taxon>
        <taxon>Pleosporomycetidae</taxon>
        <taxon>Pleosporales</taxon>
        <taxon>Lindgomycetaceae</taxon>
        <taxon>Clohesyomyces</taxon>
    </lineage>
</organism>
<evidence type="ECO:0000313" key="2">
    <source>
        <dbReference type="EMBL" id="ORY03957.1"/>
    </source>
</evidence>
<dbReference type="AlphaFoldDB" id="A0A1Y1Z204"/>
<reference evidence="2 3" key="1">
    <citation type="submission" date="2016-07" db="EMBL/GenBank/DDBJ databases">
        <title>Pervasive Adenine N6-methylation of Active Genes in Fungi.</title>
        <authorList>
            <consortium name="DOE Joint Genome Institute"/>
            <person name="Mondo S.J."/>
            <person name="Dannebaum R.O."/>
            <person name="Kuo R.C."/>
            <person name="Labutti K."/>
            <person name="Haridas S."/>
            <person name="Kuo A."/>
            <person name="Salamov A."/>
            <person name="Ahrendt S.R."/>
            <person name="Lipzen A."/>
            <person name="Sullivan W."/>
            <person name="Andreopoulos W.B."/>
            <person name="Clum A."/>
            <person name="Lindquist E."/>
            <person name="Daum C."/>
            <person name="Ramamoorthy G.K."/>
            <person name="Gryganskyi A."/>
            <person name="Culley D."/>
            <person name="Magnuson J.K."/>
            <person name="James T.Y."/>
            <person name="O'Malley M.A."/>
            <person name="Stajich J.E."/>
            <person name="Spatafora J.W."/>
            <person name="Visel A."/>
            <person name="Grigoriev I.V."/>
        </authorList>
    </citation>
    <scope>NUCLEOTIDE SEQUENCE [LARGE SCALE GENOMIC DNA]</scope>
    <source>
        <strain evidence="2 3">CBS 115471</strain>
    </source>
</reference>
<feature type="region of interest" description="Disordered" evidence="1">
    <location>
        <begin position="100"/>
        <end position="142"/>
    </location>
</feature>
<protein>
    <recommendedName>
        <fullName evidence="4">Hyaluronan/mRNA-binding protein domain-containing protein</fullName>
    </recommendedName>
</protein>
<dbReference type="OrthoDB" id="2122308at2759"/>
<keyword evidence="3" id="KW-1185">Reference proteome</keyword>
<evidence type="ECO:0000313" key="3">
    <source>
        <dbReference type="Proteomes" id="UP000193144"/>
    </source>
</evidence>
<dbReference type="Proteomes" id="UP000193144">
    <property type="component" value="Unassembled WGS sequence"/>
</dbReference>
<comment type="caution">
    <text evidence="2">The sequence shown here is derived from an EMBL/GenBank/DDBJ whole genome shotgun (WGS) entry which is preliminary data.</text>
</comment>
<accession>A0A1Y1Z204</accession>
<sequence length="142" mass="15570">MALPRTASALTRSHKFTDRDHSGLADGTAHEDEHLPRYFAKSGHADQDPTKTKKNGGGKGNWGRAGDETEDLGVTMVNARRRSNSSTHVMKDFKTKFETVEPEPVFEEELHGPIGEELDKASTSSSAQSAQSVEEEDANKKM</sequence>
<feature type="region of interest" description="Disordered" evidence="1">
    <location>
        <begin position="1"/>
        <end position="73"/>
    </location>
</feature>
<evidence type="ECO:0000256" key="1">
    <source>
        <dbReference type="SAM" id="MobiDB-lite"/>
    </source>
</evidence>
<proteinExistence type="predicted"/>
<feature type="compositionally biased region" description="Low complexity" evidence="1">
    <location>
        <begin position="121"/>
        <end position="132"/>
    </location>
</feature>
<feature type="compositionally biased region" description="Acidic residues" evidence="1">
    <location>
        <begin position="133"/>
        <end position="142"/>
    </location>
</feature>
<feature type="compositionally biased region" description="Basic and acidic residues" evidence="1">
    <location>
        <begin position="15"/>
        <end position="36"/>
    </location>
</feature>